<dbReference type="Proteomes" id="UP001254165">
    <property type="component" value="Unassembled WGS sequence"/>
</dbReference>
<name>A0ABU3NIQ7_9CHLR</name>
<evidence type="ECO:0000313" key="6">
    <source>
        <dbReference type="Proteomes" id="UP001254165"/>
    </source>
</evidence>
<dbReference type="InterPro" id="IPR043504">
    <property type="entry name" value="Peptidase_S1_PA_chymotrypsin"/>
</dbReference>
<dbReference type="Pfam" id="PF13180">
    <property type="entry name" value="PDZ_2"/>
    <property type="match status" value="1"/>
</dbReference>
<dbReference type="PANTHER" id="PTHR43343:SF3">
    <property type="entry name" value="PROTEASE DO-LIKE 8, CHLOROPLASTIC"/>
    <property type="match status" value="1"/>
</dbReference>
<evidence type="ECO:0000259" key="4">
    <source>
        <dbReference type="PROSITE" id="PS50106"/>
    </source>
</evidence>
<feature type="domain" description="PDZ" evidence="4">
    <location>
        <begin position="272"/>
        <end position="341"/>
    </location>
</feature>
<organism evidence="5 6">
    <name type="scientific">Thermanaerothrix solaris</name>
    <dbReference type="NCBI Taxonomy" id="3058434"/>
    <lineage>
        <taxon>Bacteria</taxon>
        <taxon>Bacillati</taxon>
        <taxon>Chloroflexota</taxon>
        <taxon>Anaerolineae</taxon>
        <taxon>Anaerolineales</taxon>
        <taxon>Anaerolineaceae</taxon>
        <taxon>Thermanaerothrix</taxon>
    </lineage>
</organism>
<evidence type="ECO:0000256" key="3">
    <source>
        <dbReference type="ARBA" id="ARBA00022801"/>
    </source>
</evidence>
<keyword evidence="2" id="KW-0645">Protease</keyword>
<evidence type="ECO:0000256" key="2">
    <source>
        <dbReference type="ARBA" id="ARBA00022670"/>
    </source>
</evidence>
<accession>A0ABU3NIQ7</accession>
<evidence type="ECO:0000313" key="5">
    <source>
        <dbReference type="EMBL" id="MDT8896738.1"/>
    </source>
</evidence>
<sequence length="381" mass="40155">MKRPFSLLLLIGMLLLATLCGAIGGGLTAYYLLQNQKTTSMPPLTITSPVPTTEATPVAHLFVQTTQIETTITQVVEKVSPAVVTVVAKMPDQMGFFGVIPGGTSSGSGFIISREGYVITNNHVVEGAESVKVLLLSGEERPAQVVGTDRFSDLAVLKIEGDVPAIVTLGNSDALRPGETVIAIGSPLGDFKNSVTVGVISATGRTIDTGEGYYLEGLLQTDAAINQGNSGGPLVNLAGEVVGVNTLIVRTSSTGVTVEGLGFAIPSNTVHAVATQIIEKGYVSRPYLGVRWQPINPTLAQQYNLPVEWGIYVAEVIEGSPAEAAGIRPGDIITRIGNLPIDANHPFINVLFNFKPGDEVTVELVRRSRVLQVTLTLGESR</sequence>
<evidence type="ECO:0000256" key="1">
    <source>
        <dbReference type="ARBA" id="ARBA00010541"/>
    </source>
</evidence>
<dbReference type="InterPro" id="IPR001940">
    <property type="entry name" value="Peptidase_S1C"/>
</dbReference>
<gene>
    <name evidence="5" type="ORF">QYE77_00540</name>
</gene>
<dbReference type="InterPro" id="IPR009003">
    <property type="entry name" value="Peptidase_S1_PA"/>
</dbReference>
<keyword evidence="6" id="KW-1185">Reference proteome</keyword>
<keyword evidence="3" id="KW-0378">Hydrolase</keyword>
<proteinExistence type="inferred from homology"/>
<dbReference type="Gene3D" id="2.30.42.10">
    <property type="match status" value="1"/>
</dbReference>
<dbReference type="InterPro" id="IPR051201">
    <property type="entry name" value="Chloro_Bact_Ser_Proteases"/>
</dbReference>
<reference evidence="5 6" key="1">
    <citation type="submission" date="2023-07" db="EMBL/GenBank/DDBJ databases">
        <title>Novel species of Thermanaerothrix with wide hydrolytic capabilities.</title>
        <authorList>
            <person name="Zayulina K.S."/>
            <person name="Podosokorskaya O.A."/>
            <person name="Elcheninov A.G."/>
        </authorList>
    </citation>
    <scope>NUCLEOTIDE SEQUENCE [LARGE SCALE GENOMIC DNA]</scope>
    <source>
        <strain evidence="5 6">4228-RoL</strain>
    </source>
</reference>
<dbReference type="InterPro" id="IPR036034">
    <property type="entry name" value="PDZ_sf"/>
</dbReference>
<comment type="similarity">
    <text evidence="1">Belongs to the peptidase S1C family.</text>
</comment>
<protein>
    <submittedName>
        <fullName evidence="5">Trypsin-like peptidase domain-containing protein</fullName>
    </submittedName>
</protein>
<dbReference type="SUPFAM" id="SSF50494">
    <property type="entry name" value="Trypsin-like serine proteases"/>
    <property type="match status" value="1"/>
</dbReference>
<dbReference type="SUPFAM" id="SSF50156">
    <property type="entry name" value="PDZ domain-like"/>
    <property type="match status" value="1"/>
</dbReference>
<dbReference type="PRINTS" id="PR00834">
    <property type="entry name" value="PROTEASES2C"/>
</dbReference>
<comment type="caution">
    <text evidence="5">The sequence shown here is derived from an EMBL/GenBank/DDBJ whole genome shotgun (WGS) entry which is preliminary data.</text>
</comment>
<dbReference type="RefSeq" id="WP_315623225.1">
    <property type="nucleotide sequence ID" value="NZ_JAUHMF010000001.1"/>
</dbReference>
<dbReference type="Gene3D" id="2.40.10.10">
    <property type="entry name" value="Trypsin-like serine proteases"/>
    <property type="match status" value="2"/>
</dbReference>
<dbReference type="Pfam" id="PF13365">
    <property type="entry name" value="Trypsin_2"/>
    <property type="match status" value="1"/>
</dbReference>
<dbReference type="PROSITE" id="PS50106">
    <property type="entry name" value="PDZ"/>
    <property type="match status" value="1"/>
</dbReference>
<dbReference type="SMART" id="SM00228">
    <property type="entry name" value="PDZ"/>
    <property type="match status" value="1"/>
</dbReference>
<dbReference type="InterPro" id="IPR001478">
    <property type="entry name" value="PDZ"/>
</dbReference>
<dbReference type="PANTHER" id="PTHR43343">
    <property type="entry name" value="PEPTIDASE S12"/>
    <property type="match status" value="1"/>
</dbReference>
<dbReference type="EMBL" id="JAUHMF010000001">
    <property type="protein sequence ID" value="MDT8896738.1"/>
    <property type="molecule type" value="Genomic_DNA"/>
</dbReference>